<dbReference type="SMART" id="SM00478">
    <property type="entry name" value="ENDO3c"/>
    <property type="match status" value="1"/>
</dbReference>
<dbReference type="PANTHER" id="PTHR43003:SF13">
    <property type="entry name" value="DNA-3-METHYLADENINE GLYCOSYLASE 2"/>
    <property type="match status" value="1"/>
</dbReference>
<dbReference type="InterPro" id="IPR003265">
    <property type="entry name" value="HhH-GPD_domain"/>
</dbReference>
<evidence type="ECO:0000313" key="6">
    <source>
        <dbReference type="EMBL" id="MEJ8476389.1"/>
    </source>
</evidence>
<dbReference type="RefSeq" id="WP_340276891.1">
    <property type="nucleotide sequence ID" value="NZ_JBAKIA010000018.1"/>
</dbReference>
<reference evidence="6 7" key="1">
    <citation type="submission" date="2024-02" db="EMBL/GenBank/DDBJ databases">
        <title>Roseibium algae sp. nov., isolated from marine alga (Grateloupia sp.), showing potential in myo-inositol conversion.</title>
        <authorList>
            <person name="Wang Y."/>
        </authorList>
    </citation>
    <scope>NUCLEOTIDE SEQUENCE [LARGE SCALE GENOMIC DNA]</scope>
    <source>
        <strain evidence="6 7">H3510</strain>
    </source>
</reference>
<dbReference type="Gene3D" id="1.10.1670.40">
    <property type="match status" value="1"/>
</dbReference>
<dbReference type="EC" id="3.2.2.21" evidence="2"/>
<dbReference type="Proteomes" id="UP001385499">
    <property type="component" value="Unassembled WGS sequence"/>
</dbReference>
<protein>
    <recommendedName>
        <fullName evidence="2">DNA-3-methyladenine glycosylase II</fullName>
        <ecNumber evidence="2">3.2.2.21</ecNumber>
    </recommendedName>
</protein>
<gene>
    <name evidence="6" type="ORF">V6575_20050</name>
</gene>
<dbReference type="PANTHER" id="PTHR43003">
    <property type="entry name" value="DNA-3-METHYLADENINE GLYCOSYLASE"/>
    <property type="match status" value="1"/>
</dbReference>
<name>A0ABU8TQE3_9HYPH</name>
<evidence type="ECO:0000256" key="1">
    <source>
        <dbReference type="ARBA" id="ARBA00000086"/>
    </source>
</evidence>
<dbReference type="CDD" id="cd00056">
    <property type="entry name" value="ENDO3c"/>
    <property type="match status" value="1"/>
</dbReference>
<feature type="domain" description="HhH-GPD" evidence="5">
    <location>
        <begin position="51"/>
        <end position="201"/>
    </location>
</feature>
<keyword evidence="3" id="KW-0227">DNA damage</keyword>
<dbReference type="EMBL" id="JBAKIA010000018">
    <property type="protein sequence ID" value="MEJ8476389.1"/>
    <property type="molecule type" value="Genomic_DNA"/>
</dbReference>
<dbReference type="SUPFAM" id="SSF48150">
    <property type="entry name" value="DNA-glycosylase"/>
    <property type="match status" value="1"/>
</dbReference>
<evidence type="ECO:0000256" key="3">
    <source>
        <dbReference type="ARBA" id="ARBA00022763"/>
    </source>
</evidence>
<dbReference type="Gene3D" id="1.10.340.30">
    <property type="entry name" value="Hypothetical protein, domain 2"/>
    <property type="match status" value="1"/>
</dbReference>
<sequence>MKPINTLTDVESGLASLLELDPTLEPFAKAAGPLPLRRRQADFASLANIVAGQLVSVASAAAIFKRLEDCVNPLTVENFSTFRDEDLSSVGFSRAKLQTLRAICHACEAGLNLSDLAEKPANEAHSRLCEIKGIGRWSADIFLLFCAGHPDVFPSGDLAIRVAVRDAYGLNEKPSVKGLDASAQAWSPWRGIAARLFWAWYKAQKQKREILPL</sequence>
<evidence type="ECO:0000256" key="2">
    <source>
        <dbReference type="ARBA" id="ARBA00012000"/>
    </source>
</evidence>
<evidence type="ECO:0000313" key="7">
    <source>
        <dbReference type="Proteomes" id="UP001385499"/>
    </source>
</evidence>
<proteinExistence type="predicted"/>
<evidence type="ECO:0000259" key="5">
    <source>
        <dbReference type="SMART" id="SM00478"/>
    </source>
</evidence>
<dbReference type="InterPro" id="IPR011257">
    <property type="entry name" value="DNA_glycosylase"/>
</dbReference>
<comment type="caution">
    <text evidence="6">The sequence shown here is derived from an EMBL/GenBank/DDBJ whole genome shotgun (WGS) entry which is preliminary data.</text>
</comment>
<organism evidence="6 7">
    <name type="scientific">Roseibium algae</name>
    <dbReference type="NCBI Taxonomy" id="3123038"/>
    <lineage>
        <taxon>Bacteria</taxon>
        <taxon>Pseudomonadati</taxon>
        <taxon>Pseudomonadota</taxon>
        <taxon>Alphaproteobacteria</taxon>
        <taxon>Hyphomicrobiales</taxon>
        <taxon>Stappiaceae</taxon>
        <taxon>Roseibium</taxon>
    </lineage>
</organism>
<keyword evidence="7" id="KW-1185">Reference proteome</keyword>
<evidence type="ECO:0000256" key="4">
    <source>
        <dbReference type="ARBA" id="ARBA00023204"/>
    </source>
</evidence>
<dbReference type="InterPro" id="IPR051912">
    <property type="entry name" value="Alkylbase_DNA_Glycosylase/TA"/>
</dbReference>
<dbReference type="Pfam" id="PF00730">
    <property type="entry name" value="HhH-GPD"/>
    <property type="match status" value="1"/>
</dbReference>
<accession>A0ABU8TQE3</accession>
<comment type="catalytic activity">
    <reaction evidence="1">
        <text>Hydrolysis of alkylated DNA, releasing 3-methyladenine, 3-methylguanine, 7-methylguanine and 7-methyladenine.</text>
        <dbReference type="EC" id="3.2.2.21"/>
    </reaction>
</comment>
<keyword evidence="4" id="KW-0234">DNA repair</keyword>